<evidence type="ECO:0000259" key="1">
    <source>
        <dbReference type="Pfam" id="PF00753"/>
    </source>
</evidence>
<dbReference type="AlphaFoldDB" id="A0A6G3XDY1"/>
<protein>
    <submittedName>
        <fullName evidence="2">MBL fold metallo-hydrolase</fullName>
    </submittedName>
</protein>
<sequence>MTSAPKPAQPFIARQQSELRRLLPFSDTQDFEDAARGLIARREPNAVTAADGRVVWDNDAYAFLEGDAPDTVNPSLWRQSRLVAQQGLFEVVEGLYQVRGLDLSNITFVEGTTGVVVIDPLLSTETAGAALALYREHRGERPVT</sequence>
<dbReference type="InterPro" id="IPR001279">
    <property type="entry name" value="Metallo-B-lactamas"/>
</dbReference>
<dbReference type="PANTHER" id="PTHR43223:SF1">
    <property type="entry name" value="ALKYL_ARYL-SULFATASE BDS1"/>
    <property type="match status" value="1"/>
</dbReference>
<feature type="domain" description="Metallo-beta-lactamase" evidence="1">
    <location>
        <begin position="100"/>
        <end position="144"/>
    </location>
</feature>
<organism evidence="2">
    <name type="scientific">Streptomyces sp. SID7499</name>
    <dbReference type="NCBI Taxonomy" id="2706086"/>
    <lineage>
        <taxon>Bacteria</taxon>
        <taxon>Bacillati</taxon>
        <taxon>Actinomycetota</taxon>
        <taxon>Actinomycetes</taxon>
        <taxon>Kitasatosporales</taxon>
        <taxon>Streptomycetaceae</taxon>
        <taxon>Streptomyces</taxon>
    </lineage>
</organism>
<evidence type="ECO:0000313" key="2">
    <source>
        <dbReference type="EMBL" id="NEE15951.1"/>
    </source>
</evidence>
<reference evidence="2" key="1">
    <citation type="submission" date="2020-01" db="EMBL/GenBank/DDBJ databases">
        <title>Insect and environment-associated Actinomycetes.</title>
        <authorList>
            <person name="Currrie C."/>
            <person name="Chevrette M."/>
            <person name="Carlson C."/>
            <person name="Stubbendieck R."/>
            <person name="Wendt-Pienkowski E."/>
        </authorList>
    </citation>
    <scope>NUCLEOTIDE SEQUENCE</scope>
    <source>
        <strain evidence="2">SID7499</strain>
    </source>
</reference>
<dbReference type="InterPro" id="IPR052195">
    <property type="entry name" value="Bact_Alkyl/Aryl-Sulfatase"/>
</dbReference>
<name>A0A6G3XDY1_9ACTN</name>
<comment type="caution">
    <text evidence="2">The sequence shown here is derived from an EMBL/GenBank/DDBJ whole genome shotgun (WGS) entry which is preliminary data.</text>
</comment>
<keyword evidence="2" id="KW-0378">Hydrolase</keyword>
<dbReference type="GO" id="GO:0018909">
    <property type="term" value="P:dodecyl sulfate metabolic process"/>
    <property type="evidence" value="ECO:0007669"/>
    <property type="project" value="TreeGrafter"/>
</dbReference>
<dbReference type="Pfam" id="PF00753">
    <property type="entry name" value="Lactamase_B"/>
    <property type="match status" value="1"/>
</dbReference>
<dbReference type="SUPFAM" id="SSF56281">
    <property type="entry name" value="Metallo-hydrolase/oxidoreductase"/>
    <property type="match status" value="1"/>
</dbReference>
<proteinExistence type="predicted"/>
<feature type="non-terminal residue" evidence="2">
    <location>
        <position position="144"/>
    </location>
</feature>
<dbReference type="Gene3D" id="3.60.15.30">
    <property type="entry name" value="Metallo-beta-lactamase domain"/>
    <property type="match status" value="1"/>
</dbReference>
<accession>A0A6G3XDY1</accession>
<dbReference type="GO" id="GO:0018741">
    <property type="term" value="F:linear primary-alkylsulfatase activity"/>
    <property type="evidence" value="ECO:0007669"/>
    <property type="project" value="TreeGrafter"/>
</dbReference>
<dbReference type="EMBL" id="JAAGMN010005859">
    <property type="protein sequence ID" value="NEE15951.1"/>
    <property type="molecule type" value="Genomic_DNA"/>
</dbReference>
<gene>
    <name evidence="2" type="ORF">G3M58_56975</name>
</gene>
<dbReference type="PANTHER" id="PTHR43223">
    <property type="entry name" value="ALKYL/ARYL-SULFATASE"/>
    <property type="match status" value="1"/>
</dbReference>
<dbReference type="InterPro" id="IPR036866">
    <property type="entry name" value="RibonucZ/Hydroxyglut_hydro"/>
</dbReference>